<evidence type="ECO:0008006" key="3">
    <source>
        <dbReference type="Google" id="ProtNLM"/>
    </source>
</evidence>
<accession>A0A1I9SF27</accession>
<dbReference type="EMBL" id="KX845404">
    <property type="protein sequence ID" value="AOZ65454.1"/>
    <property type="molecule type" value="Genomic_DNA"/>
</dbReference>
<dbReference type="RefSeq" id="YP_009597500.1">
    <property type="nucleotide sequence ID" value="NC_041899.1"/>
</dbReference>
<dbReference type="KEGG" id="vg:40073131"/>
<protein>
    <recommendedName>
        <fullName evidence="3">Tape measure chaperone</fullName>
    </recommendedName>
</protein>
<name>A0A1I9SF27_9CAUD</name>
<sequence>MSINLKDIALDTKQITIAYPGLPHFKLKVNYVSRKLSKKILEAAQENQFVNGIAVKVQNDDKFAEEFVKVAIAGWEGLTVADVEKLMLIEVPEDRLEDKVEFSIDNAMMLVRNSSAFETWMNSTVFHLDTFRGSKSEPTA</sequence>
<evidence type="ECO:0000313" key="1">
    <source>
        <dbReference type="EMBL" id="AOZ65454.1"/>
    </source>
</evidence>
<evidence type="ECO:0000313" key="2">
    <source>
        <dbReference type="Proteomes" id="UP000225617"/>
    </source>
</evidence>
<dbReference type="GeneID" id="40073131"/>
<organism evidence="1 2">
    <name type="scientific">Klebsiella phage vB_Kpn_IME260</name>
    <dbReference type="NCBI Taxonomy" id="1912318"/>
    <lineage>
        <taxon>Viruses</taxon>
        <taxon>Duplodnaviria</taxon>
        <taxon>Heunggongvirae</taxon>
        <taxon>Uroviricota</taxon>
        <taxon>Caudoviricetes</taxon>
        <taxon>Demerecviridae</taxon>
        <taxon>Sugarlandvirus</taxon>
        <taxon>Sugarlandvirus IME260</taxon>
    </lineage>
</organism>
<dbReference type="Proteomes" id="UP000225617">
    <property type="component" value="Segment"/>
</dbReference>
<keyword evidence="2" id="KW-1185">Reference proteome</keyword>
<dbReference type="OrthoDB" id="12797at10239"/>
<reference evidence="1" key="1">
    <citation type="submission" date="2017-01" db="EMBL/GenBank/DDBJ databases">
        <title>Complete Genome Sequence of two Novel Multi-drug resistant Klebsiella pneumoniae Phage vB_Kpn_IME260.</title>
        <authorList>
            <person name="Xing S."/>
            <person name="Pan X."/>
            <person name="Sun Q."/>
            <person name="Pei G."/>
            <person name="Mi Z."/>
            <person name="An X."/>
            <person name="Tong Y."/>
        </authorList>
    </citation>
    <scope>NUCLEOTIDE SEQUENCE [LARGE SCALE GENOMIC DNA]</scope>
</reference>
<proteinExistence type="predicted"/>